<evidence type="ECO:0000256" key="3">
    <source>
        <dbReference type="ARBA" id="ARBA00022692"/>
    </source>
</evidence>
<sequence length="278" mass="31797">ITGNLLVILAYRKNARLRTGTYTFLVSLAISDFLVGSVSLPLWIYGSFIGFRNMPQEVYIFYICFDIFSALASTFHLTAVSIERFIAISRPFVYQTLTCRPYLISITLAWSLAFLLATLHPRIIAANSVRLLYYQIHGITVFSLGYLTPLIIISAVNFGIFNIARTIVKRLPANHRESYENSVNSTAVNFIQRRIPKERKTAITLVVITGLFFLAWLPFFVVSMLSMYCLQTCFPQDNDTVYMIAEFTKWCHYSNSAANAVVYAFRDVEMRRTFMSLL</sequence>
<dbReference type="Pfam" id="PF00001">
    <property type="entry name" value="7tm_1"/>
    <property type="match status" value="1"/>
</dbReference>
<evidence type="ECO:0000313" key="13">
    <source>
        <dbReference type="Proteomes" id="UP000001593"/>
    </source>
</evidence>
<dbReference type="STRING" id="45351.A7RIY6"/>
<evidence type="ECO:0000256" key="10">
    <source>
        <dbReference type="SAM" id="Phobius"/>
    </source>
</evidence>
<dbReference type="Gene3D" id="1.20.1070.10">
    <property type="entry name" value="Rhodopsin 7-helix transmembrane proteins"/>
    <property type="match status" value="1"/>
</dbReference>
<feature type="transmembrane region" description="Helical" evidence="10">
    <location>
        <begin position="22"/>
        <end position="46"/>
    </location>
</feature>
<dbReference type="eggNOG" id="KOG3656">
    <property type="taxonomic scope" value="Eukaryota"/>
</dbReference>
<organism evidence="12 13">
    <name type="scientific">Nematostella vectensis</name>
    <name type="common">Starlet sea anemone</name>
    <dbReference type="NCBI Taxonomy" id="45351"/>
    <lineage>
        <taxon>Eukaryota</taxon>
        <taxon>Metazoa</taxon>
        <taxon>Cnidaria</taxon>
        <taxon>Anthozoa</taxon>
        <taxon>Hexacorallia</taxon>
        <taxon>Actiniaria</taxon>
        <taxon>Edwardsiidae</taxon>
        <taxon>Nematostella</taxon>
    </lineage>
</organism>
<proteinExistence type="inferred from homology"/>
<comment type="similarity">
    <text evidence="9">Belongs to the G-protein coupled receptor 1 family.</text>
</comment>
<dbReference type="AlphaFoldDB" id="A7RIY6"/>
<accession>A7RIY6</accession>
<feature type="non-terminal residue" evidence="12">
    <location>
        <position position="1"/>
    </location>
</feature>
<dbReference type="InterPro" id="IPR017452">
    <property type="entry name" value="GPCR_Rhodpsn_7TM"/>
</dbReference>
<dbReference type="SUPFAM" id="SSF81321">
    <property type="entry name" value="Family A G protein-coupled receptor-like"/>
    <property type="match status" value="1"/>
</dbReference>
<evidence type="ECO:0000256" key="7">
    <source>
        <dbReference type="ARBA" id="ARBA00023170"/>
    </source>
</evidence>
<feature type="transmembrane region" description="Helical" evidence="10">
    <location>
        <begin position="58"/>
        <end position="80"/>
    </location>
</feature>
<keyword evidence="13" id="KW-1185">Reference proteome</keyword>
<keyword evidence="8 9" id="KW-0807">Transducer</keyword>
<dbReference type="HOGENOM" id="CLU_009579_11_5_1"/>
<dbReference type="PANTHER" id="PTHR24247">
    <property type="entry name" value="5-HYDROXYTRYPTAMINE RECEPTOR"/>
    <property type="match status" value="1"/>
</dbReference>
<evidence type="ECO:0000256" key="2">
    <source>
        <dbReference type="ARBA" id="ARBA00022475"/>
    </source>
</evidence>
<dbReference type="InterPro" id="IPR000276">
    <property type="entry name" value="GPCR_Rhodpsn"/>
</dbReference>
<dbReference type="PROSITE" id="PS00237">
    <property type="entry name" value="G_PROTEIN_RECEP_F1_1"/>
    <property type="match status" value="1"/>
</dbReference>
<keyword evidence="6 10" id="KW-0472">Membrane</keyword>
<dbReference type="InParanoid" id="A7RIY6"/>
<evidence type="ECO:0000256" key="1">
    <source>
        <dbReference type="ARBA" id="ARBA00004651"/>
    </source>
</evidence>
<dbReference type="GO" id="GO:0004993">
    <property type="term" value="F:G protein-coupled serotonin receptor activity"/>
    <property type="evidence" value="ECO:0000318"/>
    <property type="project" value="GO_Central"/>
</dbReference>
<evidence type="ECO:0000256" key="9">
    <source>
        <dbReference type="RuleBase" id="RU000688"/>
    </source>
</evidence>
<keyword evidence="3 9" id="KW-0812">Transmembrane</keyword>
<evidence type="ECO:0000313" key="12">
    <source>
        <dbReference type="EMBL" id="EDO48481.1"/>
    </source>
</evidence>
<dbReference type="GO" id="GO:0045202">
    <property type="term" value="C:synapse"/>
    <property type="evidence" value="ECO:0007669"/>
    <property type="project" value="GOC"/>
</dbReference>
<reference evidence="12 13" key="1">
    <citation type="journal article" date="2007" name="Science">
        <title>Sea anemone genome reveals ancestral eumetazoan gene repertoire and genomic organization.</title>
        <authorList>
            <person name="Putnam N.H."/>
            <person name="Srivastava M."/>
            <person name="Hellsten U."/>
            <person name="Dirks B."/>
            <person name="Chapman J."/>
            <person name="Salamov A."/>
            <person name="Terry A."/>
            <person name="Shapiro H."/>
            <person name="Lindquist E."/>
            <person name="Kapitonov V.V."/>
            <person name="Jurka J."/>
            <person name="Genikhovich G."/>
            <person name="Grigoriev I.V."/>
            <person name="Lucas S.M."/>
            <person name="Steele R.E."/>
            <person name="Finnerty J.R."/>
            <person name="Technau U."/>
            <person name="Martindale M.Q."/>
            <person name="Rokhsar D.S."/>
        </authorList>
    </citation>
    <scope>NUCLEOTIDE SEQUENCE [LARGE SCALE GENOMIC DNA]</scope>
    <source>
        <strain evidence="13">CH2 X CH6</strain>
    </source>
</reference>
<dbReference type="SMART" id="SM01381">
    <property type="entry name" value="7TM_GPCR_Srsx"/>
    <property type="match status" value="1"/>
</dbReference>
<feature type="transmembrane region" description="Helical" evidence="10">
    <location>
        <begin position="101"/>
        <end position="119"/>
    </location>
</feature>
<feature type="transmembrane region" description="Helical" evidence="10">
    <location>
        <begin position="139"/>
        <end position="161"/>
    </location>
</feature>
<name>A7RIY6_NEMVE</name>
<keyword evidence="2" id="KW-1003">Cell membrane</keyword>
<evidence type="ECO:0000256" key="6">
    <source>
        <dbReference type="ARBA" id="ARBA00023136"/>
    </source>
</evidence>
<keyword evidence="7 9" id="KW-0675">Receptor</keyword>
<keyword evidence="4 10" id="KW-1133">Transmembrane helix</keyword>
<dbReference type="Proteomes" id="UP000001593">
    <property type="component" value="Unassembled WGS sequence"/>
</dbReference>
<dbReference type="PROSITE" id="PS50262">
    <property type="entry name" value="G_PROTEIN_RECEP_F1_2"/>
    <property type="match status" value="1"/>
</dbReference>
<dbReference type="OMA" id="FYICFDI"/>
<dbReference type="FunFam" id="1.20.1070.10:FF:000437">
    <property type="entry name" value="Predicted protein"/>
    <property type="match status" value="1"/>
</dbReference>
<evidence type="ECO:0000259" key="11">
    <source>
        <dbReference type="PROSITE" id="PS50262"/>
    </source>
</evidence>
<comment type="subcellular location">
    <subcellularLocation>
        <location evidence="1">Cell membrane</location>
        <topology evidence="1">Multi-pass membrane protein</topology>
    </subcellularLocation>
</comment>
<dbReference type="PRINTS" id="PR00237">
    <property type="entry name" value="GPCRRHODOPSN"/>
</dbReference>
<feature type="domain" description="G-protein coupled receptors family 1 profile" evidence="11">
    <location>
        <begin position="3"/>
        <end position="263"/>
    </location>
</feature>
<feature type="transmembrane region" description="Helical" evidence="10">
    <location>
        <begin position="202"/>
        <end position="228"/>
    </location>
</feature>
<dbReference type="PhylomeDB" id="A7RIY6"/>
<dbReference type="GO" id="GO:0030594">
    <property type="term" value="F:neurotransmitter receptor activity"/>
    <property type="evidence" value="ECO:0000318"/>
    <property type="project" value="GO_Central"/>
</dbReference>
<feature type="non-terminal residue" evidence="12">
    <location>
        <position position="278"/>
    </location>
</feature>
<dbReference type="EMBL" id="DS469513">
    <property type="protein sequence ID" value="EDO48481.1"/>
    <property type="molecule type" value="Genomic_DNA"/>
</dbReference>
<dbReference type="GO" id="GO:0007187">
    <property type="term" value="P:G protein-coupled receptor signaling pathway, coupled to cyclic nucleotide second messenger"/>
    <property type="evidence" value="ECO:0000318"/>
    <property type="project" value="GO_Central"/>
</dbReference>
<dbReference type="GO" id="GO:0007268">
    <property type="term" value="P:chemical synaptic transmission"/>
    <property type="evidence" value="ECO:0000318"/>
    <property type="project" value="GO_Central"/>
</dbReference>
<dbReference type="PANTHER" id="PTHR24247:SF202">
    <property type="entry name" value="5-HYDROXYTRYPTAMINE RECEPTOR 1"/>
    <property type="match status" value="1"/>
</dbReference>
<evidence type="ECO:0000256" key="4">
    <source>
        <dbReference type="ARBA" id="ARBA00022989"/>
    </source>
</evidence>
<evidence type="ECO:0000256" key="8">
    <source>
        <dbReference type="ARBA" id="ARBA00023224"/>
    </source>
</evidence>
<dbReference type="GO" id="GO:0030425">
    <property type="term" value="C:dendrite"/>
    <property type="evidence" value="ECO:0000318"/>
    <property type="project" value="GO_Central"/>
</dbReference>
<evidence type="ECO:0000256" key="5">
    <source>
        <dbReference type="ARBA" id="ARBA00023040"/>
    </source>
</evidence>
<dbReference type="GO" id="GO:0005886">
    <property type="term" value="C:plasma membrane"/>
    <property type="evidence" value="ECO:0000318"/>
    <property type="project" value="GO_Central"/>
</dbReference>
<keyword evidence="5 9" id="KW-0297">G-protein coupled receptor</keyword>
<protein>
    <recommendedName>
        <fullName evidence="11">G-protein coupled receptors family 1 profile domain-containing protein</fullName>
    </recommendedName>
</protein>
<gene>
    <name evidence="12" type="ORF">NEMVEDRAFT_v1g35687</name>
</gene>